<protein>
    <submittedName>
        <fullName evidence="1">Uncharacterized protein</fullName>
    </submittedName>
</protein>
<dbReference type="EMBL" id="JARIHO010000024">
    <property type="protein sequence ID" value="KAJ7342703.1"/>
    <property type="molecule type" value="Genomic_DNA"/>
</dbReference>
<name>A0AAD7EP21_9AGAR</name>
<proteinExistence type="predicted"/>
<keyword evidence="2" id="KW-1185">Reference proteome</keyword>
<organism evidence="1 2">
    <name type="scientific">Mycena albidolilacea</name>
    <dbReference type="NCBI Taxonomy" id="1033008"/>
    <lineage>
        <taxon>Eukaryota</taxon>
        <taxon>Fungi</taxon>
        <taxon>Dikarya</taxon>
        <taxon>Basidiomycota</taxon>
        <taxon>Agaricomycotina</taxon>
        <taxon>Agaricomycetes</taxon>
        <taxon>Agaricomycetidae</taxon>
        <taxon>Agaricales</taxon>
        <taxon>Marasmiineae</taxon>
        <taxon>Mycenaceae</taxon>
        <taxon>Mycena</taxon>
    </lineage>
</organism>
<evidence type="ECO:0000313" key="1">
    <source>
        <dbReference type="EMBL" id="KAJ7342703.1"/>
    </source>
</evidence>
<evidence type="ECO:0000313" key="2">
    <source>
        <dbReference type="Proteomes" id="UP001218218"/>
    </source>
</evidence>
<sequence>MGFRFSRYCQGSSLTYCCLLAKRIKRCPKYSWCTLFVLLQIRLPIGGVYESPDLGGSCKLGPPFLTSWSSNKAVNFSLGLVSLRVKAVIETTGEENAAVGSLTLMTFELLDEVGGNWIGEYLLAVLVRLSDWDGLSSQLALEIQSILPTGNKVASLLVLRPTVERVGRERSEGTRMNNVHGYLEDLRIGHGCIGSVKKVGAASQNRHGLGCIESGAEMTSGQVLQRDIDMRDEGQISVTKQWGISNENGRVRSPPFVILRGHCQALQARDGRHVELLNHAIGENQTDIPPLRTAGYYGLHCGASLRLVISSKEDTDSEGAIPSAREPKLQQF</sequence>
<accession>A0AAD7EP21</accession>
<comment type="caution">
    <text evidence="1">The sequence shown here is derived from an EMBL/GenBank/DDBJ whole genome shotgun (WGS) entry which is preliminary data.</text>
</comment>
<dbReference type="AlphaFoldDB" id="A0AAD7EP21"/>
<gene>
    <name evidence="1" type="ORF">DFH08DRAFT_811046</name>
</gene>
<dbReference type="Proteomes" id="UP001218218">
    <property type="component" value="Unassembled WGS sequence"/>
</dbReference>
<reference evidence="1" key="1">
    <citation type="submission" date="2023-03" db="EMBL/GenBank/DDBJ databases">
        <title>Massive genome expansion in bonnet fungi (Mycena s.s.) driven by repeated elements and novel gene families across ecological guilds.</title>
        <authorList>
            <consortium name="Lawrence Berkeley National Laboratory"/>
            <person name="Harder C.B."/>
            <person name="Miyauchi S."/>
            <person name="Viragh M."/>
            <person name="Kuo A."/>
            <person name="Thoen E."/>
            <person name="Andreopoulos B."/>
            <person name="Lu D."/>
            <person name="Skrede I."/>
            <person name="Drula E."/>
            <person name="Henrissat B."/>
            <person name="Morin E."/>
            <person name="Kohler A."/>
            <person name="Barry K."/>
            <person name="LaButti K."/>
            <person name="Morin E."/>
            <person name="Salamov A."/>
            <person name="Lipzen A."/>
            <person name="Mereny Z."/>
            <person name="Hegedus B."/>
            <person name="Baldrian P."/>
            <person name="Stursova M."/>
            <person name="Weitz H."/>
            <person name="Taylor A."/>
            <person name="Grigoriev I.V."/>
            <person name="Nagy L.G."/>
            <person name="Martin F."/>
            <person name="Kauserud H."/>
        </authorList>
    </citation>
    <scope>NUCLEOTIDE SEQUENCE</scope>
    <source>
        <strain evidence="1">CBHHK002</strain>
    </source>
</reference>